<proteinExistence type="predicted"/>
<dbReference type="InterPro" id="IPR032567">
    <property type="entry name" value="RTL1-rel"/>
</dbReference>
<evidence type="ECO:0000313" key="3">
    <source>
        <dbReference type="EMBL" id="RVW34161.1"/>
    </source>
</evidence>
<reference evidence="3 4" key="1">
    <citation type="journal article" date="2018" name="PLoS Genet.">
        <title>Population sequencing reveals clonal diversity and ancestral inbreeding in the grapevine cultivar Chardonnay.</title>
        <authorList>
            <person name="Roach M.J."/>
            <person name="Johnson D.L."/>
            <person name="Bohlmann J."/>
            <person name="van Vuuren H.J."/>
            <person name="Jones S.J."/>
            <person name="Pretorius I.S."/>
            <person name="Schmidt S.A."/>
            <person name="Borneman A.R."/>
        </authorList>
    </citation>
    <scope>NUCLEOTIDE SEQUENCE [LARGE SCALE GENOMIC DNA]</scope>
    <source>
        <strain evidence="4">cv. Chardonnay</strain>
        <tissue evidence="3">Leaf</tissue>
    </source>
</reference>
<dbReference type="Pfam" id="PF08284">
    <property type="entry name" value="RVP_2"/>
    <property type="match status" value="1"/>
</dbReference>
<feature type="domain" description="Retrotransposon gag" evidence="2">
    <location>
        <begin position="199"/>
        <end position="294"/>
    </location>
</feature>
<dbReference type="Proteomes" id="UP000288805">
    <property type="component" value="Unassembled WGS sequence"/>
</dbReference>
<name>A0A438DFG0_VITVI</name>
<sequence length="532" mass="59592">MRDSRPGGMRENFRPGEMSDATCRKGPDPQWVVVQAMSHLNRAPAALKEGVRVGERVPSRMPWLVSEQAPEMAGGSAMEALWERMTQIEEALGEWPREEGTMASWAEHTRGEVQAQRSILESHDNFFEEKLAKFKTEMQSRIDDFKETLQSYGEDIAILKKAPKGFNGNRNAKELENFLWDIEQFFKAAHVPDGEKVSITSMYLTGDAKLWWRTRVEDDAESGRPQITTWETLKKELKDQFLPTNTAWMAREALKRLRHTGSVREYVKEFSSLMLDIKNISEEDKLFNFMSGLQGWAQTERRRQGVRDLPTAIAAADCLVDYKMGGAISTTQRPKSDGGKRAKAEGNAPKKPGWKKQGKSPAARGKPVEETTKFVQQTTQMAGCFICNGPHRARDCPKREKLSALVTADDKGDSDSETAPRVNPLQLLNVINVKALVDSGVTHNFVATRKATRLGLKLEEDTNRIKAVNSKAQKIQGVVKNVPMQIGDWKGTCSLLCVPLDDFDLILGVDFLLRAKVALIPHLGGLVVLEEK</sequence>
<comment type="caution">
    <text evidence="3">The sequence shown here is derived from an EMBL/GenBank/DDBJ whole genome shotgun (WGS) entry which is preliminary data.</text>
</comment>
<dbReference type="SUPFAM" id="SSF50630">
    <property type="entry name" value="Acid proteases"/>
    <property type="match status" value="1"/>
</dbReference>
<dbReference type="InterPro" id="IPR021109">
    <property type="entry name" value="Peptidase_aspartic_dom_sf"/>
</dbReference>
<dbReference type="PANTHER" id="PTHR15503">
    <property type="entry name" value="LDOC1 RELATED"/>
    <property type="match status" value="1"/>
</dbReference>
<evidence type="ECO:0000313" key="4">
    <source>
        <dbReference type="Proteomes" id="UP000288805"/>
    </source>
</evidence>
<organism evidence="3 4">
    <name type="scientific">Vitis vinifera</name>
    <name type="common">Grape</name>
    <dbReference type="NCBI Taxonomy" id="29760"/>
    <lineage>
        <taxon>Eukaryota</taxon>
        <taxon>Viridiplantae</taxon>
        <taxon>Streptophyta</taxon>
        <taxon>Embryophyta</taxon>
        <taxon>Tracheophyta</taxon>
        <taxon>Spermatophyta</taxon>
        <taxon>Magnoliopsida</taxon>
        <taxon>eudicotyledons</taxon>
        <taxon>Gunneridae</taxon>
        <taxon>Pentapetalae</taxon>
        <taxon>rosids</taxon>
        <taxon>Vitales</taxon>
        <taxon>Vitaceae</taxon>
        <taxon>Viteae</taxon>
        <taxon>Vitis</taxon>
    </lineage>
</organism>
<feature type="region of interest" description="Disordered" evidence="1">
    <location>
        <begin position="329"/>
        <end position="369"/>
    </location>
</feature>
<dbReference type="EMBL" id="QGNW01001656">
    <property type="protein sequence ID" value="RVW34161.1"/>
    <property type="molecule type" value="Genomic_DNA"/>
</dbReference>
<dbReference type="CDD" id="cd00303">
    <property type="entry name" value="retropepsin_like"/>
    <property type="match status" value="1"/>
</dbReference>
<gene>
    <name evidence="3" type="ORF">CK203_092847</name>
</gene>
<accession>A0A438DFG0</accession>
<dbReference type="PANTHER" id="PTHR15503:SF45">
    <property type="entry name" value="RNA-DIRECTED DNA POLYMERASE HOMOLOG"/>
    <property type="match status" value="1"/>
</dbReference>
<evidence type="ECO:0000259" key="2">
    <source>
        <dbReference type="Pfam" id="PF03732"/>
    </source>
</evidence>
<dbReference type="Gene3D" id="2.40.70.10">
    <property type="entry name" value="Acid Proteases"/>
    <property type="match status" value="1"/>
</dbReference>
<dbReference type="Pfam" id="PF03732">
    <property type="entry name" value="Retrotrans_gag"/>
    <property type="match status" value="1"/>
</dbReference>
<dbReference type="AlphaFoldDB" id="A0A438DFG0"/>
<feature type="compositionally biased region" description="Basic and acidic residues" evidence="1">
    <location>
        <begin position="334"/>
        <end position="344"/>
    </location>
</feature>
<evidence type="ECO:0000256" key="1">
    <source>
        <dbReference type="SAM" id="MobiDB-lite"/>
    </source>
</evidence>
<feature type="region of interest" description="Disordered" evidence="1">
    <location>
        <begin position="1"/>
        <end position="26"/>
    </location>
</feature>
<dbReference type="InterPro" id="IPR005162">
    <property type="entry name" value="Retrotrans_gag_dom"/>
</dbReference>
<protein>
    <recommendedName>
        <fullName evidence="2">Retrotransposon gag domain-containing protein</fullName>
    </recommendedName>
</protein>